<name>A0A8S1FC14_9PELO</name>
<evidence type="ECO:0000313" key="3">
    <source>
        <dbReference type="Proteomes" id="UP000494206"/>
    </source>
</evidence>
<dbReference type="InterPro" id="IPR017850">
    <property type="entry name" value="Alkaline_phosphatase_core_sf"/>
</dbReference>
<dbReference type="Pfam" id="PF02995">
    <property type="entry name" value="DUF229"/>
    <property type="match status" value="1"/>
</dbReference>
<dbReference type="Gene3D" id="3.40.720.10">
    <property type="entry name" value="Alkaline Phosphatase, subunit A"/>
    <property type="match status" value="1"/>
</dbReference>
<evidence type="ECO:0000313" key="2">
    <source>
        <dbReference type="EMBL" id="CAB3409769.1"/>
    </source>
</evidence>
<gene>
    <name evidence="2" type="ORF">CBOVIS_LOCUS11383</name>
</gene>
<keyword evidence="1" id="KW-0472">Membrane</keyword>
<keyword evidence="1" id="KW-1133">Transmembrane helix</keyword>
<evidence type="ECO:0000256" key="1">
    <source>
        <dbReference type="SAM" id="Phobius"/>
    </source>
</evidence>
<dbReference type="AlphaFoldDB" id="A0A8S1FC14"/>
<dbReference type="PANTHER" id="PTHR10974">
    <property type="entry name" value="FI08016P-RELATED"/>
    <property type="match status" value="1"/>
</dbReference>
<protein>
    <recommendedName>
        <fullName evidence="4">DUF229 domain-containing protein</fullName>
    </recommendedName>
</protein>
<dbReference type="Proteomes" id="UP000494206">
    <property type="component" value="Unassembled WGS sequence"/>
</dbReference>
<accession>A0A8S1FC14</accession>
<dbReference type="EMBL" id="CADEPM010000009">
    <property type="protein sequence ID" value="CAB3409769.1"/>
    <property type="molecule type" value="Genomic_DNA"/>
</dbReference>
<proteinExistence type="predicted"/>
<dbReference type="PANTHER" id="PTHR10974:SF1">
    <property type="entry name" value="FI08016P-RELATED"/>
    <property type="match status" value="1"/>
</dbReference>
<sequence>MAMVLFRLRQIVIIVLFVCCGVLVFNSFNLMKDHDLEPPKADFGVEDLSLIKMEVLHSDRDITKKNGSVNVKTNTLTGVETCNIPKLDINGSEVIGFFKKHEPLNCQKPDSGIEDNWVFVDNDGLLKFTEKRKGAVCKIRYVDRVDDNRNSISTPVKIYDGFVMNVSDYAVIHCVQRFEKWKSILWTIVDNKKVREMKRELASNRGNKKPMNVYFLGFDSLSQMSFRRKLPKTVDYLEKVMGSVVLNGYNIVGDGTPQAFIPILTAQTETELPLTRKRYSNANYVDDVYPFIWNNFSDAGYVTMYGEDAFNIGTFTYRLKGFRKLPTDHYTRTIFQEIEKLNDRNCIGSIPLHKMWFQNARRFMKVYEDVPRFLLMHQSLLSHDDINLVGVEDDDLSSHLKLMNEEGHFDNSIVIVMADHGHRFAQLRGTHQGQLEERMPFFSIYLPKSFRHTDVGKTMYKNLLDNKEKLTSPFDIHATLMDILNLNDNEDSFTEPQGTERSQSLFRPISSNRVCSEAGIEPHWCTCLSWQDAMSTDEDRNLSMRIAQTVVAAINREIETEKKLCAPLRLDKLIGSKKLLPDKGLLSYKNTKDADGFVPDLSGNTKPAFAHYQIKFKTTPGVAIYEATLFYDMMKDEVKFDFASLSHVNKFGDTPHCIIDKNYYLATFCVCYDRI</sequence>
<dbReference type="GO" id="GO:0005615">
    <property type="term" value="C:extracellular space"/>
    <property type="evidence" value="ECO:0007669"/>
    <property type="project" value="TreeGrafter"/>
</dbReference>
<dbReference type="CDD" id="cd16021">
    <property type="entry name" value="ALP_like"/>
    <property type="match status" value="1"/>
</dbReference>
<dbReference type="InterPro" id="IPR004245">
    <property type="entry name" value="DUF229"/>
</dbReference>
<evidence type="ECO:0008006" key="4">
    <source>
        <dbReference type="Google" id="ProtNLM"/>
    </source>
</evidence>
<feature type="transmembrane region" description="Helical" evidence="1">
    <location>
        <begin position="12"/>
        <end position="31"/>
    </location>
</feature>
<dbReference type="FunFam" id="3.40.720.10:FF:000017">
    <property type="entry name" value="Predicted protein"/>
    <property type="match status" value="1"/>
</dbReference>
<dbReference type="OrthoDB" id="413313at2759"/>
<comment type="caution">
    <text evidence="2">The sequence shown here is derived from an EMBL/GenBank/DDBJ whole genome shotgun (WGS) entry which is preliminary data.</text>
</comment>
<dbReference type="SUPFAM" id="SSF53649">
    <property type="entry name" value="Alkaline phosphatase-like"/>
    <property type="match status" value="1"/>
</dbReference>
<organism evidence="2 3">
    <name type="scientific">Caenorhabditis bovis</name>
    <dbReference type="NCBI Taxonomy" id="2654633"/>
    <lineage>
        <taxon>Eukaryota</taxon>
        <taxon>Metazoa</taxon>
        <taxon>Ecdysozoa</taxon>
        <taxon>Nematoda</taxon>
        <taxon>Chromadorea</taxon>
        <taxon>Rhabditida</taxon>
        <taxon>Rhabditina</taxon>
        <taxon>Rhabditomorpha</taxon>
        <taxon>Rhabditoidea</taxon>
        <taxon>Rhabditidae</taxon>
        <taxon>Peloderinae</taxon>
        <taxon>Caenorhabditis</taxon>
    </lineage>
</organism>
<keyword evidence="1" id="KW-0812">Transmembrane</keyword>
<keyword evidence="3" id="KW-1185">Reference proteome</keyword>
<reference evidence="2 3" key="1">
    <citation type="submission" date="2020-04" db="EMBL/GenBank/DDBJ databases">
        <authorList>
            <person name="Laetsch R D."/>
            <person name="Stevens L."/>
            <person name="Kumar S."/>
            <person name="Blaxter L. M."/>
        </authorList>
    </citation>
    <scope>NUCLEOTIDE SEQUENCE [LARGE SCALE GENOMIC DNA]</scope>
</reference>